<name>A0ABX5A9E2_RATRA</name>
<keyword evidence="3" id="KW-1185">Reference proteome</keyword>
<gene>
    <name evidence="2" type="ORF">C5C40_13905</name>
</gene>
<protein>
    <submittedName>
        <fullName evidence="2">Uncharacterized protein</fullName>
    </submittedName>
</protein>
<dbReference type="InterPro" id="IPR006311">
    <property type="entry name" value="TAT_signal"/>
</dbReference>
<dbReference type="EMBL" id="PSVT01000043">
    <property type="protein sequence ID" value="PPH73266.1"/>
    <property type="molecule type" value="Genomic_DNA"/>
</dbReference>
<dbReference type="RefSeq" id="WP_104275139.1">
    <property type="nucleotide sequence ID" value="NZ_PSVT01000043.1"/>
</dbReference>
<feature type="region of interest" description="Disordered" evidence="1">
    <location>
        <begin position="1"/>
        <end position="27"/>
    </location>
</feature>
<dbReference type="PROSITE" id="PS51318">
    <property type="entry name" value="TAT"/>
    <property type="match status" value="1"/>
</dbReference>
<evidence type="ECO:0000313" key="3">
    <source>
        <dbReference type="Proteomes" id="UP000239698"/>
    </source>
</evidence>
<organism evidence="2 3">
    <name type="scientific">Rathayibacter rathayi</name>
    <name type="common">Corynebacterium rathayi</name>
    <dbReference type="NCBI Taxonomy" id="33887"/>
    <lineage>
        <taxon>Bacteria</taxon>
        <taxon>Bacillati</taxon>
        <taxon>Actinomycetota</taxon>
        <taxon>Actinomycetes</taxon>
        <taxon>Micrococcales</taxon>
        <taxon>Microbacteriaceae</taxon>
        <taxon>Rathayibacter</taxon>
    </lineage>
</organism>
<proteinExistence type="predicted"/>
<evidence type="ECO:0000313" key="2">
    <source>
        <dbReference type="EMBL" id="PPH73266.1"/>
    </source>
</evidence>
<evidence type="ECO:0000256" key="1">
    <source>
        <dbReference type="SAM" id="MobiDB-lite"/>
    </source>
</evidence>
<dbReference type="Proteomes" id="UP000239698">
    <property type="component" value="Unassembled WGS sequence"/>
</dbReference>
<sequence>MQNNPNTRNTLAAPAAGATTPPGNGPRRRAVVAGAAWTVPVAAAAIATPAAAASNSPTLKFTQASYKGTACKTITGVQVKRTTDGTTADPGRIVTVTLSDGYTFADGSTSYSGSTNINGLLSLPDISVPAKGGTSTFSATSNALTASAPVSAPAVGGSLYKYEDSKVTSTGATNVAKVVADGTGGVYAITASGDLVDTKGSVITSGLDATNGKALTIALAAGPTPVPYFIKDGDLYKYQDSTVTKLGATKLAQIVANGTGGVYGITKGGDLVSSDGTKITSGLDPKNDQALTIALAAGPTPVPYFIKDGDLYKYQDSKVTKLGATKLAKVITDGTGGVYGITTAGALVNSSGGSADTGLDPDNDEGLTLAKASSGPVPYYLKDGKVYKYQDDTVTELKATNVTKLVADGTGAIYGITKNGALVTTDGGEITTGVTTGSDEVLAIAKASSGPVPFFIKAPTC</sequence>
<accession>A0ABX5A9E2</accession>
<comment type="caution">
    <text evidence="2">The sequence shown here is derived from an EMBL/GenBank/DDBJ whole genome shotgun (WGS) entry which is preliminary data.</text>
</comment>
<dbReference type="Gene3D" id="2.115.10.10">
    <property type="entry name" value="Tachylectin 2"/>
    <property type="match status" value="1"/>
</dbReference>
<feature type="compositionally biased region" description="Low complexity" evidence="1">
    <location>
        <begin position="7"/>
        <end position="22"/>
    </location>
</feature>
<reference evidence="2 3" key="1">
    <citation type="submission" date="2018-02" db="EMBL/GenBank/DDBJ databases">
        <title>Bacteriophage NCPPB3778 and a type I-E CRISPR drive the evolution of the US Biological Select Agent, Rathayibacter toxicus.</title>
        <authorList>
            <person name="Davis E.W.II."/>
            <person name="Tabima J.F."/>
            <person name="Weisberg A.J."/>
            <person name="Lopes L.D."/>
            <person name="Wiseman M.S."/>
            <person name="Wiseman M.S."/>
            <person name="Pupko T."/>
            <person name="Belcher M.S."/>
            <person name="Sechler A.J."/>
            <person name="Tancos M.A."/>
            <person name="Schroeder B.K."/>
            <person name="Murray T.D."/>
            <person name="Luster D.G."/>
            <person name="Schneider W.L."/>
            <person name="Rogers E."/>
            <person name="Andreote F.D."/>
            <person name="Grunwald N.J."/>
            <person name="Putnam M.L."/>
            <person name="Chang J.H."/>
        </authorList>
    </citation>
    <scope>NUCLEOTIDE SEQUENCE [LARGE SCALE GENOMIC DNA]</scope>
    <source>
        <strain evidence="2 3">AY1D6</strain>
    </source>
</reference>